<keyword evidence="5" id="KW-0269">Exonuclease</keyword>
<evidence type="ECO:0000259" key="11">
    <source>
        <dbReference type="Pfam" id="PF01612"/>
    </source>
</evidence>
<keyword evidence="4" id="KW-0378">Hydrolase</keyword>
<feature type="region of interest" description="Disordered" evidence="10">
    <location>
        <begin position="442"/>
        <end position="565"/>
    </location>
</feature>
<dbReference type="SUPFAM" id="SSF53098">
    <property type="entry name" value="Ribonuclease H-like"/>
    <property type="match status" value="1"/>
</dbReference>
<dbReference type="Gene3D" id="3.30.420.10">
    <property type="entry name" value="Ribonuclease H-like superfamily/Ribonuclease H"/>
    <property type="match status" value="1"/>
</dbReference>
<evidence type="ECO:0000256" key="8">
    <source>
        <dbReference type="ARBA" id="ARBA00040531"/>
    </source>
</evidence>
<feature type="compositionally biased region" description="Basic and acidic residues" evidence="10">
    <location>
        <begin position="548"/>
        <end position="559"/>
    </location>
</feature>
<evidence type="ECO:0000256" key="10">
    <source>
        <dbReference type="SAM" id="MobiDB-lite"/>
    </source>
</evidence>
<evidence type="ECO:0000256" key="1">
    <source>
        <dbReference type="ARBA" id="ARBA00004123"/>
    </source>
</evidence>
<feature type="compositionally biased region" description="Low complexity" evidence="10">
    <location>
        <begin position="470"/>
        <end position="496"/>
    </location>
</feature>
<evidence type="ECO:0000256" key="9">
    <source>
        <dbReference type="ARBA" id="ARBA00042761"/>
    </source>
</evidence>
<keyword evidence="2" id="KW-0540">Nuclease</keyword>
<keyword evidence="13" id="KW-1185">Reference proteome</keyword>
<dbReference type="AlphaFoldDB" id="A0A5A8C4Q8"/>
<evidence type="ECO:0000313" key="12">
    <source>
        <dbReference type="EMBL" id="KAA0147858.1"/>
    </source>
</evidence>
<dbReference type="InterPro" id="IPR012337">
    <property type="entry name" value="RNaseH-like_sf"/>
</dbReference>
<accession>A0A5A8C4Q8</accession>
<evidence type="ECO:0000313" key="13">
    <source>
        <dbReference type="Proteomes" id="UP000323011"/>
    </source>
</evidence>
<reference evidence="12 13" key="1">
    <citation type="submission" date="2019-07" db="EMBL/GenBank/DDBJ databases">
        <title>Genomes of Cafeteria roenbergensis.</title>
        <authorList>
            <person name="Fischer M.G."/>
            <person name="Hackl T."/>
            <person name="Roman M."/>
        </authorList>
    </citation>
    <scope>NUCLEOTIDE SEQUENCE [LARGE SCALE GENOMIC DNA]</scope>
    <source>
        <strain evidence="12 13">BVI</strain>
    </source>
</reference>
<evidence type="ECO:0000256" key="7">
    <source>
        <dbReference type="ARBA" id="ARBA00023242"/>
    </source>
</evidence>
<dbReference type="GO" id="GO:0005634">
    <property type="term" value="C:nucleus"/>
    <property type="evidence" value="ECO:0007669"/>
    <property type="project" value="UniProtKB-SubCell"/>
</dbReference>
<dbReference type="GO" id="GO:0006139">
    <property type="term" value="P:nucleobase-containing compound metabolic process"/>
    <property type="evidence" value="ECO:0007669"/>
    <property type="project" value="InterPro"/>
</dbReference>
<dbReference type="Pfam" id="PF01612">
    <property type="entry name" value="DNA_pol_A_exo1"/>
    <property type="match status" value="1"/>
</dbReference>
<comment type="subcellular location">
    <subcellularLocation>
        <location evidence="1">Nucleus</location>
    </subcellularLocation>
</comment>
<evidence type="ECO:0000256" key="4">
    <source>
        <dbReference type="ARBA" id="ARBA00022801"/>
    </source>
</evidence>
<evidence type="ECO:0000256" key="6">
    <source>
        <dbReference type="ARBA" id="ARBA00022842"/>
    </source>
</evidence>
<evidence type="ECO:0000256" key="3">
    <source>
        <dbReference type="ARBA" id="ARBA00022723"/>
    </source>
</evidence>
<evidence type="ECO:0000256" key="2">
    <source>
        <dbReference type="ARBA" id="ARBA00022722"/>
    </source>
</evidence>
<feature type="compositionally biased region" description="Polar residues" evidence="10">
    <location>
        <begin position="538"/>
        <end position="547"/>
    </location>
</feature>
<gene>
    <name evidence="12" type="ORF">FNF29_07071</name>
</gene>
<dbReference type="GO" id="GO:0003676">
    <property type="term" value="F:nucleic acid binding"/>
    <property type="evidence" value="ECO:0007669"/>
    <property type="project" value="InterPro"/>
</dbReference>
<proteinExistence type="predicted"/>
<feature type="domain" description="3'-5' exonuclease" evidence="11">
    <location>
        <begin position="343"/>
        <end position="406"/>
    </location>
</feature>
<dbReference type="PANTHER" id="PTHR13620:SF109">
    <property type="entry name" value="3'-5' EXONUCLEASE"/>
    <property type="match status" value="1"/>
</dbReference>
<dbReference type="CDD" id="cd06141">
    <property type="entry name" value="WRN_exo"/>
    <property type="match status" value="1"/>
</dbReference>
<comment type="caution">
    <text evidence="12">The sequence shown here is derived from an EMBL/GenBank/DDBJ whole genome shotgun (WGS) entry which is preliminary data.</text>
</comment>
<dbReference type="InterPro" id="IPR051132">
    <property type="entry name" value="3-5_Exonuclease_domain"/>
</dbReference>
<name>A0A5A8C4Q8_CAFRO</name>
<dbReference type="EMBL" id="VLTN01000060">
    <property type="protein sequence ID" value="KAA0147858.1"/>
    <property type="molecule type" value="Genomic_DNA"/>
</dbReference>
<organism evidence="12 13">
    <name type="scientific">Cafeteria roenbergensis</name>
    <name type="common">Marine flagellate</name>
    <dbReference type="NCBI Taxonomy" id="33653"/>
    <lineage>
        <taxon>Eukaryota</taxon>
        <taxon>Sar</taxon>
        <taxon>Stramenopiles</taxon>
        <taxon>Bigyra</taxon>
        <taxon>Opalozoa</taxon>
        <taxon>Bicosoecida</taxon>
        <taxon>Cafeteriaceae</taxon>
        <taxon>Cafeteria</taxon>
    </lineage>
</organism>
<keyword evidence="3" id="KW-0479">Metal-binding</keyword>
<keyword evidence="7" id="KW-0539">Nucleus</keyword>
<evidence type="ECO:0000256" key="5">
    <source>
        <dbReference type="ARBA" id="ARBA00022839"/>
    </source>
</evidence>
<feature type="compositionally biased region" description="Basic residues" evidence="10">
    <location>
        <begin position="497"/>
        <end position="512"/>
    </location>
</feature>
<feature type="region of interest" description="Disordered" evidence="10">
    <location>
        <begin position="1"/>
        <end position="34"/>
    </location>
</feature>
<protein>
    <recommendedName>
        <fullName evidence="8">3'-5' exonuclease</fullName>
    </recommendedName>
    <alternativeName>
        <fullName evidence="9">Werner Syndrome-like exonuclease</fullName>
    </alternativeName>
</protein>
<dbReference type="InterPro" id="IPR002562">
    <property type="entry name" value="3'-5'_exonuclease_dom"/>
</dbReference>
<sequence>MESSTASGAAAPKAGKRSASAEPNDAISSGSIRVPVPGAGNDFDVIVTLATTEEEVDAWMARRVAGAGSLELSRIDWAGAAWSVPPVAHPQPELFGGHATPVAPSSAAAAGSAGSSALSSAAAGSSSFWRDGDAASDPPAAAAAAAAASSASKAPDAKHASAPQAALDSPAPAGARLARDCAGGARPAVVGLDCEWRPTFRAGAAQRPVALLQLSWGRCVLLVPLLRLRAFPASLRALLESPDVLKTGVGVEGDARKLGKDYGVVCRGVLDVAECHIVATRASETPADIATADAALRASGKSPPTAEQLAKATGQLLGAAFAPGTRARAFVGLLAQEGVGRAAARFVAMGRKYQAMSLRAMTRAYCGAESWKSKSTTMSNWEAFPLRRRQIEYAALDAWAGAAIADGLFCRAVLDSELARALSTEMPVEGWSGAAATVQAADAAEQAVERQKQAAQGGDPPSRGKRQRSESSASAPAAEGPARPAAASEPAAQAASKARKGTPQRDAKRSRRQPAVSPRPAGGKAAAPKRGKERTSSRRPGQTASSNDARRKALARAEEMLATAL</sequence>
<dbReference type="InterPro" id="IPR036397">
    <property type="entry name" value="RNaseH_sf"/>
</dbReference>
<dbReference type="Proteomes" id="UP000323011">
    <property type="component" value="Unassembled WGS sequence"/>
</dbReference>
<keyword evidence="6" id="KW-0460">Magnesium</keyword>
<dbReference type="GO" id="GO:0008408">
    <property type="term" value="F:3'-5' exonuclease activity"/>
    <property type="evidence" value="ECO:0007669"/>
    <property type="project" value="InterPro"/>
</dbReference>
<dbReference type="GO" id="GO:0046872">
    <property type="term" value="F:metal ion binding"/>
    <property type="evidence" value="ECO:0007669"/>
    <property type="project" value="UniProtKB-KW"/>
</dbReference>
<dbReference type="PANTHER" id="PTHR13620">
    <property type="entry name" value="3-5 EXONUCLEASE"/>
    <property type="match status" value="1"/>
</dbReference>